<sequence>KNPQPFHSTIMRDTSPLIEPEYLTDAIARETVTFIDANHKKPFFAYVPFNAVHTPIEATEKYQDRFPNEPNQTKRDYYAMTSALDDAVGAIVAAINKHGLADNTLVIFVNDNGGPIYTGVQSNGPLKLGKLFLFEGGIRVPMVFKLPGTFEPNTEYDEPTSTLDLFPTMCGVVGIELPAEINLDGVDLTPFIKGKISGLPHDTLFWSNGPNIAVRHGDWKLVKSYDSTWLFNLASDIGESKNLAKSEPEIVEQLESLYHKWRSHMVEPA</sequence>
<comment type="caution">
    <text evidence="3">The sequence shown here is derived from an EMBL/GenBank/DDBJ whole genome shotgun (WGS) entry which is preliminary data.</text>
</comment>
<dbReference type="SUPFAM" id="SSF53649">
    <property type="entry name" value="Alkaline phosphatase-like"/>
    <property type="match status" value="1"/>
</dbReference>
<dbReference type="AlphaFoldDB" id="X0U784"/>
<dbReference type="InterPro" id="IPR050738">
    <property type="entry name" value="Sulfatase"/>
</dbReference>
<dbReference type="PANTHER" id="PTHR42693">
    <property type="entry name" value="ARYLSULFATASE FAMILY MEMBER"/>
    <property type="match status" value="1"/>
</dbReference>
<organism evidence="3">
    <name type="scientific">marine sediment metagenome</name>
    <dbReference type="NCBI Taxonomy" id="412755"/>
    <lineage>
        <taxon>unclassified sequences</taxon>
        <taxon>metagenomes</taxon>
        <taxon>ecological metagenomes</taxon>
    </lineage>
</organism>
<comment type="similarity">
    <text evidence="1">Belongs to the sulfatase family.</text>
</comment>
<evidence type="ECO:0000259" key="2">
    <source>
        <dbReference type="Pfam" id="PF00884"/>
    </source>
</evidence>
<gene>
    <name evidence="3" type="ORF">S01H1_38001</name>
</gene>
<dbReference type="Gene3D" id="3.40.720.10">
    <property type="entry name" value="Alkaline Phosphatase, subunit A"/>
    <property type="match status" value="1"/>
</dbReference>
<feature type="non-terminal residue" evidence="3">
    <location>
        <position position="269"/>
    </location>
</feature>
<feature type="domain" description="Sulfatase N-terminal" evidence="2">
    <location>
        <begin position="14"/>
        <end position="175"/>
    </location>
</feature>
<dbReference type="Gene3D" id="3.30.1120.10">
    <property type="match status" value="1"/>
</dbReference>
<evidence type="ECO:0000256" key="1">
    <source>
        <dbReference type="ARBA" id="ARBA00008779"/>
    </source>
</evidence>
<evidence type="ECO:0000313" key="3">
    <source>
        <dbReference type="EMBL" id="GAG01634.1"/>
    </source>
</evidence>
<feature type="non-terminal residue" evidence="3">
    <location>
        <position position="1"/>
    </location>
</feature>
<dbReference type="InterPro" id="IPR017850">
    <property type="entry name" value="Alkaline_phosphatase_core_sf"/>
</dbReference>
<dbReference type="PANTHER" id="PTHR42693:SF33">
    <property type="entry name" value="ARYLSULFATASE"/>
    <property type="match status" value="1"/>
</dbReference>
<name>X0U784_9ZZZZ</name>
<dbReference type="InterPro" id="IPR000917">
    <property type="entry name" value="Sulfatase_N"/>
</dbReference>
<proteinExistence type="inferred from homology"/>
<accession>X0U784</accession>
<dbReference type="GO" id="GO:0004065">
    <property type="term" value="F:arylsulfatase activity"/>
    <property type="evidence" value="ECO:0007669"/>
    <property type="project" value="TreeGrafter"/>
</dbReference>
<dbReference type="Pfam" id="PF00884">
    <property type="entry name" value="Sulfatase"/>
    <property type="match status" value="1"/>
</dbReference>
<reference evidence="3" key="1">
    <citation type="journal article" date="2014" name="Front. Microbiol.">
        <title>High frequency of phylogenetically diverse reductive dehalogenase-homologous genes in deep subseafloor sedimentary metagenomes.</title>
        <authorList>
            <person name="Kawai M."/>
            <person name="Futagami T."/>
            <person name="Toyoda A."/>
            <person name="Takaki Y."/>
            <person name="Nishi S."/>
            <person name="Hori S."/>
            <person name="Arai W."/>
            <person name="Tsubouchi T."/>
            <person name="Morono Y."/>
            <person name="Uchiyama I."/>
            <person name="Ito T."/>
            <person name="Fujiyama A."/>
            <person name="Inagaki F."/>
            <person name="Takami H."/>
        </authorList>
    </citation>
    <scope>NUCLEOTIDE SEQUENCE</scope>
    <source>
        <strain evidence="3">Expedition CK06-06</strain>
    </source>
</reference>
<dbReference type="EMBL" id="BARS01023890">
    <property type="protein sequence ID" value="GAG01634.1"/>
    <property type="molecule type" value="Genomic_DNA"/>
</dbReference>
<protein>
    <recommendedName>
        <fullName evidence="2">Sulfatase N-terminal domain-containing protein</fullName>
    </recommendedName>
</protein>